<protein>
    <submittedName>
        <fullName evidence="1">Uncharacterized protein</fullName>
    </submittedName>
</protein>
<name>A0ABN9T2M0_9DINO</name>
<sequence length="103" mass="10255">MLSDVHPPLLFFGGQKGGGHPQNADALGTCSGSAGDRADVGRLTAGSDACCGLGDHGHEGDWRVVGVPVPQLVEAAELGSACTGPCLGRPCSIACCRSSCASF</sequence>
<evidence type="ECO:0000313" key="2">
    <source>
        <dbReference type="Proteomes" id="UP001189429"/>
    </source>
</evidence>
<keyword evidence="2" id="KW-1185">Reference proteome</keyword>
<comment type="caution">
    <text evidence="1">The sequence shown here is derived from an EMBL/GenBank/DDBJ whole genome shotgun (WGS) entry which is preliminary data.</text>
</comment>
<accession>A0ABN9T2M0</accession>
<dbReference type="Proteomes" id="UP001189429">
    <property type="component" value="Unassembled WGS sequence"/>
</dbReference>
<reference evidence="1" key="1">
    <citation type="submission" date="2023-10" db="EMBL/GenBank/DDBJ databases">
        <authorList>
            <person name="Chen Y."/>
            <person name="Shah S."/>
            <person name="Dougan E. K."/>
            <person name="Thang M."/>
            <person name="Chan C."/>
        </authorList>
    </citation>
    <scope>NUCLEOTIDE SEQUENCE [LARGE SCALE GENOMIC DNA]</scope>
</reference>
<organism evidence="1 2">
    <name type="scientific">Prorocentrum cordatum</name>
    <dbReference type="NCBI Taxonomy" id="2364126"/>
    <lineage>
        <taxon>Eukaryota</taxon>
        <taxon>Sar</taxon>
        <taxon>Alveolata</taxon>
        <taxon>Dinophyceae</taxon>
        <taxon>Prorocentrales</taxon>
        <taxon>Prorocentraceae</taxon>
        <taxon>Prorocentrum</taxon>
    </lineage>
</organism>
<dbReference type="EMBL" id="CAUYUJ010014263">
    <property type="protein sequence ID" value="CAK0839031.1"/>
    <property type="molecule type" value="Genomic_DNA"/>
</dbReference>
<evidence type="ECO:0000313" key="1">
    <source>
        <dbReference type="EMBL" id="CAK0839031.1"/>
    </source>
</evidence>
<gene>
    <name evidence="1" type="ORF">PCOR1329_LOCUS34821</name>
</gene>
<proteinExistence type="predicted"/>